<evidence type="ECO:0000313" key="1">
    <source>
        <dbReference type="EMBL" id="MCW7526067.1"/>
    </source>
</evidence>
<dbReference type="EMBL" id="JAMQPL010000002">
    <property type="protein sequence ID" value="MCW7529821.1"/>
    <property type="molecule type" value="Genomic_DNA"/>
</dbReference>
<gene>
    <name evidence="1" type="ORF">ND861_06910</name>
    <name evidence="2" type="ORF">ND862_06325</name>
</gene>
<accession>A0AAW5VDY5</accession>
<dbReference type="Proteomes" id="UP001208540">
    <property type="component" value="Unassembled WGS sequence"/>
</dbReference>
<proteinExistence type="predicted"/>
<keyword evidence="4" id="KW-1185">Reference proteome</keyword>
<comment type="caution">
    <text evidence="2">The sequence shown here is derived from an EMBL/GenBank/DDBJ whole genome shotgun (WGS) entry which is preliminary data.</text>
</comment>
<evidence type="ECO:0000313" key="4">
    <source>
        <dbReference type="Proteomes" id="UP001208912"/>
    </source>
</evidence>
<dbReference type="EMBL" id="JAMQPM010000002">
    <property type="protein sequence ID" value="MCW7526067.1"/>
    <property type="molecule type" value="Genomic_DNA"/>
</dbReference>
<sequence>MPNSEGPGVTIGQFAVTRGTDESTLRHETAHLQQYKEWGPYRYLSVLGSSPAGGGGVGENDADLRGGTFAYNATYTNRMLSGFALAFRPGASYDYNSRQAMTLFIYLGYMP</sequence>
<dbReference type="Proteomes" id="UP001208912">
    <property type="component" value="Unassembled WGS sequence"/>
</dbReference>
<evidence type="ECO:0000313" key="2">
    <source>
        <dbReference type="EMBL" id="MCW7529821.1"/>
    </source>
</evidence>
<dbReference type="AlphaFoldDB" id="A0AAW5VDY5"/>
<evidence type="ECO:0000313" key="3">
    <source>
        <dbReference type="Proteomes" id="UP001208540"/>
    </source>
</evidence>
<name>A0AAW5VDY5_9LEPT</name>
<organism evidence="2 3">
    <name type="scientific">Leptospira soteropolitanensis</name>
    <dbReference type="NCBI Taxonomy" id="2950025"/>
    <lineage>
        <taxon>Bacteria</taxon>
        <taxon>Pseudomonadati</taxon>
        <taxon>Spirochaetota</taxon>
        <taxon>Spirochaetia</taxon>
        <taxon>Leptospirales</taxon>
        <taxon>Leptospiraceae</taxon>
        <taxon>Leptospira</taxon>
    </lineage>
</organism>
<protein>
    <recommendedName>
        <fullName evidence="5">Peptidase MA family protein</fullName>
    </recommendedName>
</protein>
<reference evidence="2 4" key="1">
    <citation type="submission" date="2022-06" db="EMBL/GenBank/DDBJ databases">
        <title>Leptospira isolates from biofilms formed at urban environments.</title>
        <authorList>
            <person name="Ribeiro P.S."/>
            <person name="Sousa T."/>
            <person name="Carvalho N."/>
            <person name="Aburjaile F."/>
            <person name="Neves F."/>
            <person name="Oliveira D."/>
            <person name="Blanco L."/>
            <person name="Lima J."/>
            <person name="Costa F."/>
            <person name="Brenig B."/>
            <person name="Soares S."/>
            <person name="Ramos R."/>
            <person name="Goes-Neto A."/>
            <person name="Matiuzzi M."/>
            <person name="Azevedo V."/>
            <person name="Ristow P."/>
        </authorList>
    </citation>
    <scope>NUCLEOTIDE SEQUENCE</scope>
    <source>
        <strain evidence="1 4">VSF19</strain>
        <strain evidence="2">VSF20</strain>
    </source>
</reference>
<evidence type="ECO:0008006" key="5">
    <source>
        <dbReference type="Google" id="ProtNLM"/>
    </source>
</evidence>
<dbReference type="RefSeq" id="WP_265351348.1">
    <property type="nucleotide sequence ID" value="NZ_JAMQPL010000002.1"/>
</dbReference>